<comment type="caution">
    <text evidence="2">The sequence shown here is derived from an EMBL/GenBank/DDBJ whole genome shotgun (WGS) entry which is preliminary data.</text>
</comment>
<evidence type="ECO:0000313" key="2">
    <source>
        <dbReference type="EMBL" id="OGZ13467.1"/>
    </source>
</evidence>
<feature type="transmembrane region" description="Helical" evidence="1">
    <location>
        <begin position="215"/>
        <end position="233"/>
    </location>
</feature>
<keyword evidence="1" id="KW-1133">Transmembrane helix</keyword>
<keyword evidence="1" id="KW-0472">Membrane</keyword>
<dbReference type="EMBL" id="MHLP01000007">
    <property type="protein sequence ID" value="OGZ13467.1"/>
    <property type="molecule type" value="Genomic_DNA"/>
</dbReference>
<dbReference type="AlphaFoldDB" id="A0A1G2DII5"/>
<evidence type="ECO:0000256" key="1">
    <source>
        <dbReference type="SAM" id="Phobius"/>
    </source>
</evidence>
<name>A0A1G2DII5_9BACT</name>
<feature type="transmembrane region" description="Helical" evidence="1">
    <location>
        <begin position="47"/>
        <end position="67"/>
    </location>
</feature>
<evidence type="ECO:0000313" key="3">
    <source>
        <dbReference type="Proteomes" id="UP000178534"/>
    </source>
</evidence>
<keyword evidence="1" id="KW-0812">Transmembrane</keyword>
<accession>A0A1G2DII5</accession>
<dbReference type="Proteomes" id="UP000178534">
    <property type="component" value="Unassembled WGS sequence"/>
</dbReference>
<dbReference type="STRING" id="1798665.A2942_01325"/>
<feature type="transmembrane region" description="Helical" evidence="1">
    <location>
        <begin position="144"/>
        <end position="163"/>
    </location>
</feature>
<sequence length="416" mass="46437">MLRKLNVKQRLVKFQKALAGTMKYLAGVTMSALRIFRKEKGIRMKRYRAGIVFGLLMISLLLLSYFFSGNTVGSLAKIILWSFAVTLLLIMFIAGVILLRKLPRRKRPTVTSVTPSSGPAALTQGTITKTVPNHTLGDVFLDSLTYPVTWILLVTMLGAMWWYSPKLITTPNLVWISAVLWVLYLFVARARMASKIRNGGKEKAAYPGLTTTTMLLFRLAFLSTLLVGAYYVFMAPEGAWEELTGKKLPLSGQTLGGPKDPLIPPGVPREPNLTSKDLGENWWVEYVAANPQYVVPQGAWNGKRIHILPKPRREVTDAANLTLGFGEAFADLDIELKSTPGSCGYVSHKRASKTCVGDWKDRGGKISGYYYLEVDTWGTAFTAYLYGPNSLPNRDNFGIWSSPPIPKIMLRFFRKR</sequence>
<organism evidence="2 3">
    <name type="scientific">Candidatus Lloydbacteria bacterium RIFCSPLOWO2_01_FULL_50_20</name>
    <dbReference type="NCBI Taxonomy" id="1798665"/>
    <lineage>
        <taxon>Bacteria</taxon>
        <taxon>Candidatus Lloydiibacteriota</taxon>
    </lineage>
</organism>
<feature type="transmembrane region" description="Helical" evidence="1">
    <location>
        <begin position="79"/>
        <end position="99"/>
    </location>
</feature>
<gene>
    <name evidence="2" type="ORF">A2942_01325</name>
</gene>
<reference evidence="2 3" key="1">
    <citation type="journal article" date="2016" name="Nat. Commun.">
        <title>Thousands of microbial genomes shed light on interconnected biogeochemical processes in an aquifer system.</title>
        <authorList>
            <person name="Anantharaman K."/>
            <person name="Brown C.T."/>
            <person name="Hug L.A."/>
            <person name="Sharon I."/>
            <person name="Castelle C.J."/>
            <person name="Probst A.J."/>
            <person name="Thomas B.C."/>
            <person name="Singh A."/>
            <person name="Wilkins M.J."/>
            <person name="Karaoz U."/>
            <person name="Brodie E.L."/>
            <person name="Williams K.H."/>
            <person name="Hubbard S.S."/>
            <person name="Banfield J.F."/>
        </authorList>
    </citation>
    <scope>NUCLEOTIDE SEQUENCE [LARGE SCALE GENOMIC DNA]</scope>
</reference>
<feature type="transmembrane region" description="Helical" evidence="1">
    <location>
        <begin position="175"/>
        <end position="194"/>
    </location>
</feature>
<protein>
    <submittedName>
        <fullName evidence="2">Uncharacterized protein</fullName>
    </submittedName>
</protein>
<proteinExistence type="predicted"/>